<comment type="similarity">
    <text evidence="1">Belongs to the peptidase C14B family.</text>
</comment>
<feature type="compositionally biased region" description="Gly residues" evidence="2">
    <location>
        <begin position="432"/>
        <end position="445"/>
    </location>
</feature>
<keyword evidence="3" id="KW-1133">Transmembrane helix</keyword>
<organism evidence="5 6">
    <name type="scientific">Psilocybe cf. subviscida</name>
    <dbReference type="NCBI Taxonomy" id="2480587"/>
    <lineage>
        <taxon>Eukaryota</taxon>
        <taxon>Fungi</taxon>
        <taxon>Dikarya</taxon>
        <taxon>Basidiomycota</taxon>
        <taxon>Agaricomycotina</taxon>
        <taxon>Agaricomycetes</taxon>
        <taxon>Agaricomycetidae</taxon>
        <taxon>Agaricales</taxon>
        <taxon>Agaricineae</taxon>
        <taxon>Strophariaceae</taxon>
        <taxon>Psilocybe</taxon>
    </lineage>
</organism>
<dbReference type="EMBL" id="JAACJJ010000058">
    <property type="protein sequence ID" value="KAF5310257.1"/>
    <property type="molecule type" value="Genomic_DNA"/>
</dbReference>
<feature type="transmembrane region" description="Helical" evidence="3">
    <location>
        <begin position="596"/>
        <end position="617"/>
    </location>
</feature>
<evidence type="ECO:0000256" key="2">
    <source>
        <dbReference type="SAM" id="MobiDB-lite"/>
    </source>
</evidence>
<sequence length="871" mass="94273">MTSYAHSNSHSDPNVIHLDLASQKLLVKPDDPIPEFYPPPRAVMVTPIYNDDAVHGQQPPLSAGGSDRGYRSHRDRDRGRRYYDNDYDDYERGRRFRNEPRRGGYSDDESGYGGYDRGRGFDDGDDMGDRKRSRVPGTEPPPLPPPDISQYPGGSGSGGHGRHGRAQSQSYGRYDRDYGRYDRPQHQSNKLRKGRSRDGYGRRGRGDDRDRDDYPPPSDYDSDDYYPDDRYPDDDSNYSYSGAGGRGGYAKRSRPQGTEPPKLPPPDISGYPGGGHGGGGGGGSHVQGVPGVHEGAGSAPGSHGGGGGGGHGTGYAGSQYPASQQGHGGGGGGYAGSQYSQQPQQQQYQQQQQYPPQHQGKKPGLIGRIFSGSTRNHPSAGVGAMGRQGAYPHSGGNPAQFMASHRPSAVPGRPAPMHMSSSDSSAASAQPGGAGGGHGAPGQGGAALAPKMKLSPITQAFLRIAAKKGYGDEITRYINQLPPNPQFCWSRCNGGKKAVLIGINYVGMKDELKGCANDARNMRDFLVSECPFLSSVFFFPNSLPLKSWGFGGSRPRRSAQLSIYAPIYAIVYGKACMLYLRPFVGIYMTNIRACTLLRAFMSVLVPIVPTLIIPAHVPFPYPHFSMSPLALPHAVLQAHILLPTLSYTWHFNPANIVLITDEKERPTQLSPTRREMFNAMAWLVHDAKPNDSLFFHYSGHGGQSKDASGREADGLDEVIYPLDYDDAGDVIDDELHSALVTPLPAGVRLTAVFDSCHSGGVLDLPYLHSAHGRLRSMQHVSKRAQQRGGADPADVLCIAACKSDETSADTHEGNVAVGAMSYALIQSMKTNPDQTYAELLSHLREILIPKYNQKAQMSGTHPLDLDRKFIL</sequence>
<feature type="compositionally biased region" description="Low complexity" evidence="2">
    <location>
        <begin position="316"/>
        <end position="325"/>
    </location>
</feature>
<evidence type="ECO:0000256" key="1">
    <source>
        <dbReference type="ARBA" id="ARBA00009005"/>
    </source>
</evidence>
<dbReference type="OrthoDB" id="3223806at2759"/>
<dbReference type="Proteomes" id="UP000567179">
    <property type="component" value="Unassembled WGS sequence"/>
</dbReference>
<dbReference type="PANTHER" id="PTHR48104">
    <property type="entry name" value="METACASPASE-4"/>
    <property type="match status" value="1"/>
</dbReference>
<keyword evidence="6" id="KW-1185">Reference proteome</keyword>
<proteinExistence type="inferred from homology"/>
<feature type="compositionally biased region" description="Gly residues" evidence="2">
    <location>
        <begin position="271"/>
        <end position="285"/>
    </location>
</feature>
<feature type="compositionally biased region" description="Low complexity" evidence="2">
    <location>
        <begin position="336"/>
        <end position="364"/>
    </location>
</feature>
<feature type="region of interest" description="Disordered" evidence="2">
    <location>
        <begin position="48"/>
        <end position="447"/>
    </location>
</feature>
<evidence type="ECO:0000313" key="5">
    <source>
        <dbReference type="EMBL" id="KAF5310257.1"/>
    </source>
</evidence>
<dbReference type="PANTHER" id="PTHR48104:SF30">
    <property type="entry name" value="METACASPASE-1"/>
    <property type="match status" value="1"/>
</dbReference>
<feature type="transmembrane region" description="Helical" evidence="3">
    <location>
        <begin position="563"/>
        <end position="584"/>
    </location>
</feature>
<feature type="compositionally biased region" description="Basic and acidic residues" evidence="2">
    <location>
        <begin position="116"/>
        <end position="130"/>
    </location>
</feature>
<keyword evidence="3" id="KW-0812">Transmembrane</keyword>
<dbReference type="GO" id="GO:0004197">
    <property type="term" value="F:cysteine-type endopeptidase activity"/>
    <property type="evidence" value="ECO:0007669"/>
    <property type="project" value="InterPro"/>
</dbReference>
<dbReference type="GO" id="GO:0005737">
    <property type="term" value="C:cytoplasm"/>
    <property type="evidence" value="ECO:0007669"/>
    <property type="project" value="TreeGrafter"/>
</dbReference>
<dbReference type="Pfam" id="PF00656">
    <property type="entry name" value="Peptidase_C14"/>
    <property type="match status" value="1"/>
</dbReference>
<protein>
    <recommendedName>
        <fullName evidence="4">Peptidase C14 caspase domain-containing protein</fullName>
    </recommendedName>
</protein>
<reference evidence="5 6" key="1">
    <citation type="journal article" date="2020" name="ISME J.">
        <title>Uncovering the hidden diversity of litter-decomposition mechanisms in mushroom-forming fungi.</title>
        <authorList>
            <person name="Floudas D."/>
            <person name="Bentzer J."/>
            <person name="Ahren D."/>
            <person name="Johansson T."/>
            <person name="Persson P."/>
            <person name="Tunlid A."/>
        </authorList>
    </citation>
    <scope>NUCLEOTIDE SEQUENCE [LARGE SCALE GENOMIC DNA]</scope>
    <source>
        <strain evidence="5 6">CBS 101986</strain>
    </source>
</reference>
<feature type="domain" description="Peptidase C14 caspase" evidence="4">
    <location>
        <begin position="496"/>
        <end position="869"/>
    </location>
</feature>
<feature type="compositionally biased region" description="Pro residues" evidence="2">
    <location>
        <begin position="138"/>
        <end position="147"/>
    </location>
</feature>
<evidence type="ECO:0000313" key="6">
    <source>
        <dbReference type="Proteomes" id="UP000567179"/>
    </source>
</evidence>
<feature type="compositionally biased region" description="Basic and acidic residues" evidence="2">
    <location>
        <begin position="196"/>
        <end position="214"/>
    </location>
</feature>
<dbReference type="GO" id="GO:0006508">
    <property type="term" value="P:proteolysis"/>
    <property type="evidence" value="ECO:0007669"/>
    <property type="project" value="InterPro"/>
</dbReference>
<name>A0A8H5ERZ8_9AGAR</name>
<feature type="compositionally biased region" description="Low complexity" evidence="2">
    <location>
        <begin position="286"/>
        <end position="301"/>
    </location>
</feature>
<dbReference type="Gene3D" id="3.40.50.12660">
    <property type="match status" value="2"/>
</dbReference>
<evidence type="ECO:0000256" key="3">
    <source>
        <dbReference type="SAM" id="Phobius"/>
    </source>
</evidence>
<feature type="compositionally biased region" description="Basic and acidic residues" evidence="2">
    <location>
        <begin position="173"/>
        <end position="185"/>
    </location>
</feature>
<keyword evidence="3" id="KW-0472">Membrane</keyword>
<feature type="compositionally biased region" description="Basic and acidic residues" evidence="2">
    <location>
        <begin position="68"/>
        <end position="105"/>
    </location>
</feature>
<dbReference type="InterPro" id="IPR011600">
    <property type="entry name" value="Pept_C14_caspase"/>
</dbReference>
<feature type="compositionally biased region" description="Gly residues" evidence="2">
    <location>
        <begin position="302"/>
        <end position="315"/>
    </location>
</feature>
<dbReference type="AlphaFoldDB" id="A0A8H5ERZ8"/>
<feature type="compositionally biased region" description="Acidic residues" evidence="2">
    <location>
        <begin position="220"/>
        <end position="236"/>
    </location>
</feature>
<dbReference type="InterPro" id="IPR050452">
    <property type="entry name" value="Metacaspase"/>
</dbReference>
<evidence type="ECO:0000259" key="4">
    <source>
        <dbReference type="Pfam" id="PF00656"/>
    </source>
</evidence>
<feature type="compositionally biased region" description="Low complexity" evidence="2">
    <location>
        <begin position="415"/>
        <end position="431"/>
    </location>
</feature>
<feature type="compositionally biased region" description="Gly residues" evidence="2">
    <location>
        <begin position="326"/>
        <end position="335"/>
    </location>
</feature>
<gene>
    <name evidence="5" type="ORF">D9619_010178</name>
</gene>
<accession>A0A8H5ERZ8</accession>
<comment type="caution">
    <text evidence="5">The sequence shown here is derived from an EMBL/GenBank/DDBJ whole genome shotgun (WGS) entry which is preliminary data.</text>
</comment>